<organism evidence="2 3">
    <name type="scientific">Thermobacillus composti (strain DSM 18247 / JCM 13945 / KWC4)</name>
    <dbReference type="NCBI Taxonomy" id="717605"/>
    <lineage>
        <taxon>Bacteria</taxon>
        <taxon>Bacillati</taxon>
        <taxon>Bacillota</taxon>
        <taxon>Bacilli</taxon>
        <taxon>Bacillales</taxon>
        <taxon>Paenibacillaceae</taxon>
        <taxon>Thermobacillus</taxon>
    </lineage>
</organism>
<feature type="transmembrane region" description="Helical" evidence="1">
    <location>
        <begin position="12"/>
        <end position="33"/>
    </location>
</feature>
<reference evidence="3" key="1">
    <citation type="submission" date="2012-01" db="EMBL/GenBank/DDBJ databases">
        <title>Complete sequence of chromosome of Thermobacillus composti KWC4.</title>
        <authorList>
            <person name="Lucas S."/>
            <person name="Han J."/>
            <person name="Lapidus A."/>
            <person name="Cheng J.-F."/>
            <person name="Goodwin L."/>
            <person name="Pitluck S."/>
            <person name="Peters L."/>
            <person name="Ovchinnikova G."/>
            <person name="Teshima H."/>
            <person name="Detter J.C."/>
            <person name="Han C."/>
            <person name="Tapia R."/>
            <person name="Land M."/>
            <person name="Hauser L."/>
            <person name="Kyrpides N."/>
            <person name="Ivanova N."/>
            <person name="Pagani I."/>
            <person name="Anderson I."/>
            <person name="Woyke T."/>
        </authorList>
    </citation>
    <scope>NUCLEOTIDE SEQUENCE [LARGE SCALE GENOMIC DNA]</scope>
    <source>
        <strain evidence="3">DSM 18247 / JCM 13945 / KWC4</strain>
    </source>
</reference>
<dbReference type="Pfam" id="PF11877">
    <property type="entry name" value="DUF3397"/>
    <property type="match status" value="1"/>
</dbReference>
<accession>L0EFI5</accession>
<dbReference type="OrthoDB" id="2661791at2"/>
<dbReference type="KEGG" id="tco:Theco_2330"/>
<evidence type="ECO:0000313" key="2">
    <source>
        <dbReference type="EMBL" id="AGA58441.1"/>
    </source>
</evidence>
<name>L0EFI5_THECK</name>
<keyword evidence="1" id="KW-0812">Transmembrane</keyword>
<protein>
    <recommendedName>
        <fullName evidence="4">DUF3397 domain-containing protein</fullName>
    </recommendedName>
</protein>
<dbReference type="eggNOG" id="ENOG5033HF9">
    <property type="taxonomic scope" value="Bacteria"/>
</dbReference>
<evidence type="ECO:0000313" key="3">
    <source>
        <dbReference type="Proteomes" id="UP000010795"/>
    </source>
</evidence>
<keyword evidence="1" id="KW-1133">Transmembrane helix</keyword>
<dbReference type="HOGENOM" id="CLU_155053_1_0_9"/>
<proteinExistence type="predicted"/>
<dbReference type="AlphaFoldDB" id="L0EFI5"/>
<keyword evidence="3" id="KW-1185">Reference proteome</keyword>
<gene>
    <name evidence="2" type="ordered locus">Theco_2330</name>
</gene>
<dbReference type="InterPro" id="IPR024515">
    <property type="entry name" value="DUF3397"/>
</dbReference>
<feature type="transmembrane region" description="Helical" evidence="1">
    <location>
        <begin position="107"/>
        <end position="129"/>
    </location>
</feature>
<dbReference type="Proteomes" id="UP000010795">
    <property type="component" value="Chromosome"/>
</dbReference>
<feature type="transmembrane region" description="Helical" evidence="1">
    <location>
        <begin position="45"/>
        <end position="64"/>
    </location>
</feature>
<evidence type="ECO:0000256" key="1">
    <source>
        <dbReference type="SAM" id="Phobius"/>
    </source>
</evidence>
<keyword evidence="1" id="KW-0472">Membrane</keyword>
<dbReference type="STRING" id="717605.Theco_2330"/>
<dbReference type="RefSeq" id="WP_015255185.1">
    <property type="nucleotide sequence ID" value="NC_019897.1"/>
</dbReference>
<dbReference type="EMBL" id="CP003255">
    <property type="protein sequence ID" value="AGA58441.1"/>
    <property type="molecule type" value="Genomic_DNA"/>
</dbReference>
<feature type="transmembrane region" description="Helical" evidence="1">
    <location>
        <begin position="70"/>
        <end position="87"/>
    </location>
</feature>
<sequence>MGALWEVVKQAYGYLSVLPFIPFAAVYIGTYLYSRDRKQSIQLAIDVTMVFLIGSVSGLFNQLFGGSFGFYGILLVMLIGAGLLGNLQHRTKGRFDPVRIVRVVWRVGFFVLAVLYIIFLIVGLIRSIVQV</sequence>
<evidence type="ECO:0008006" key="4">
    <source>
        <dbReference type="Google" id="ProtNLM"/>
    </source>
</evidence>